<feature type="compositionally biased region" description="Acidic residues" evidence="1">
    <location>
        <begin position="195"/>
        <end position="221"/>
    </location>
</feature>
<dbReference type="AlphaFoldDB" id="A0A0L6UQE1"/>
<comment type="caution">
    <text evidence="2">The sequence shown here is derived from an EMBL/GenBank/DDBJ whole genome shotgun (WGS) entry which is preliminary data.</text>
</comment>
<evidence type="ECO:0000313" key="3">
    <source>
        <dbReference type="Proteomes" id="UP000037035"/>
    </source>
</evidence>
<evidence type="ECO:0000256" key="1">
    <source>
        <dbReference type="SAM" id="MobiDB-lite"/>
    </source>
</evidence>
<dbReference type="EMBL" id="LAVV01009340">
    <property type="protein sequence ID" value="KNZ50754.1"/>
    <property type="molecule type" value="Genomic_DNA"/>
</dbReference>
<accession>A0A0L6UQE1</accession>
<name>A0A0L6UQE1_9BASI</name>
<gene>
    <name evidence="2" type="ORF">VP01_4254g2</name>
</gene>
<sequence>MFFCPFCCKDDVNFLLNLKPMEKPQSTCSCFWCDKEVQLSGSSFSNLLTHHDGSLQGGRILAGCPKLQHFIQFGSKIRNIIFIPLLLLIKVWDSKFNLIHDVWTTKGNRFGFIVLHLGQRLFSWNHRGSIVNILNKHQNSGSNNNTMIEKMQNKLQNMEITSGISSSTKSQEIFLRKRQGKQGKDKEEYVAILETEEETDDDIDDDDPDMAEEDEKVEAENNDPVKTSSKKKGTVSFFFLFSSKNHSDCVVLNLEFVIKEITGSSVWRQKFDYGAKGKNLRVIIELSLI</sequence>
<dbReference type="Proteomes" id="UP000037035">
    <property type="component" value="Unassembled WGS sequence"/>
</dbReference>
<proteinExistence type="predicted"/>
<organism evidence="2 3">
    <name type="scientific">Puccinia sorghi</name>
    <dbReference type="NCBI Taxonomy" id="27349"/>
    <lineage>
        <taxon>Eukaryota</taxon>
        <taxon>Fungi</taxon>
        <taxon>Dikarya</taxon>
        <taxon>Basidiomycota</taxon>
        <taxon>Pucciniomycotina</taxon>
        <taxon>Pucciniomycetes</taxon>
        <taxon>Pucciniales</taxon>
        <taxon>Pucciniaceae</taxon>
        <taxon>Puccinia</taxon>
    </lineage>
</organism>
<dbReference type="VEuPathDB" id="FungiDB:VP01_4254g2"/>
<evidence type="ECO:0000313" key="2">
    <source>
        <dbReference type="EMBL" id="KNZ50754.1"/>
    </source>
</evidence>
<keyword evidence="3" id="KW-1185">Reference proteome</keyword>
<feature type="region of interest" description="Disordered" evidence="1">
    <location>
        <begin position="195"/>
        <end position="229"/>
    </location>
</feature>
<protein>
    <submittedName>
        <fullName evidence="2">Uncharacterized protein</fullName>
    </submittedName>
</protein>
<reference evidence="2 3" key="1">
    <citation type="submission" date="2015-08" db="EMBL/GenBank/DDBJ databases">
        <title>Next Generation Sequencing and Analysis of the Genome of Puccinia sorghi L Schw, the Causal Agent of Maize Common Rust.</title>
        <authorList>
            <person name="Rochi L."/>
            <person name="Burguener G."/>
            <person name="Darino M."/>
            <person name="Turjanski A."/>
            <person name="Kreff E."/>
            <person name="Dieguez M.J."/>
            <person name="Sacco F."/>
        </authorList>
    </citation>
    <scope>NUCLEOTIDE SEQUENCE [LARGE SCALE GENOMIC DNA]</scope>
    <source>
        <strain evidence="2 3">RO10H11247</strain>
    </source>
</reference>